<proteinExistence type="predicted"/>
<organism evidence="1 2">
    <name type="scientific">Porphyridium purpureum</name>
    <name type="common">Red alga</name>
    <name type="synonym">Porphyridium cruentum</name>
    <dbReference type="NCBI Taxonomy" id="35688"/>
    <lineage>
        <taxon>Eukaryota</taxon>
        <taxon>Rhodophyta</taxon>
        <taxon>Bangiophyceae</taxon>
        <taxon>Porphyridiales</taxon>
        <taxon>Porphyridiaceae</taxon>
        <taxon>Porphyridium</taxon>
    </lineage>
</organism>
<evidence type="ECO:0000313" key="2">
    <source>
        <dbReference type="Proteomes" id="UP000324585"/>
    </source>
</evidence>
<sequence>MLLRDTFFYHVRLELLNIWYRLIGAHYCVIRLTGQVSCSWFMDCDDLVSGDHDRLFRRKTLIPWMLSGPPSRCLPGRRPTVHPRDLVAKVSTEFLMVSFLHRIRYECLDCSTSAVKAIGVFVRAKILEQNLLIHDLVCVESALSHEAEVSALARRILATTVCDIVSSDKHQYFIALGQALNTRQSPTLHVDCHGMLRAASTVHIGRRSRTLAFAV</sequence>
<dbReference type="Proteomes" id="UP000324585">
    <property type="component" value="Unassembled WGS sequence"/>
</dbReference>
<gene>
    <name evidence="1" type="ORF">FVE85_2107</name>
</gene>
<evidence type="ECO:0000313" key="1">
    <source>
        <dbReference type="EMBL" id="KAA8495952.1"/>
    </source>
</evidence>
<dbReference type="EMBL" id="VRMN01000003">
    <property type="protein sequence ID" value="KAA8495952.1"/>
    <property type="molecule type" value="Genomic_DNA"/>
</dbReference>
<protein>
    <submittedName>
        <fullName evidence="1">Uncharacterized protein</fullName>
    </submittedName>
</protein>
<dbReference type="AlphaFoldDB" id="A0A5J4YYJ2"/>
<comment type="caution">
    <text evidence="1">The sequence shown here is derived from an EMBL/GenBank/DDBJ whole genome shotgun (WGS) entry which is preliminary data.</text>
</comment>
<name>A0A5J4YYJ2_PORPP</name>
<reference evidence="2" key="1">
    <citation type="journal article" date="2019" name="Nat. Commun.">
        <title>Expansion of phycobilisome linker gene families in mesophilic red algae.</title>
        <authorList>
            <person name="Lee J."/>
            <person name="Kim D."/>
            <person name="Bhattacharya D."/>
            <person name="Yoon H.S."/>
        </authorList>
    </citation>
    <scope>NUCLEOTIDE SEQUENCE [LARGE SCALE GENOMIC DNA]</scope>
    <source>
        <strain evidence="2">CCMP 1328</strain>
    </source>
</reference>
<keyword evidence="2" id="KW-1185">Reference proteome</keyword>
<accession>A0A5J4YYJ2</accession>